<dbReference type="EMBL" id="JACEFF010000534">
    <property type="protein sequence ID" value="KAH9635705.1"/>
    <property type="molecule type" value="Genomic_DNA"/>
</dbReference>
<evidence type="ECO:0000313" key="2">
    <source>
        <dbReference type="EMBL" id="KAH9635705.1"/>
    </source>
</evidence>
<evidence type="ECO:0000256" key="1">
    <source>
        <dbReference type="SAM" id="SignalP"/>
    </source>
</evidence>
<feature type="chain" id="PRO_5036928992" evidence="1">
    <location>
        <begin position="16"/>
        <end position="108"/>
    </location>
</feature>
<protein>
    <submittedName>
        <fullName evidence="2">Uncharacterized protein</fullName>
    </submittedName>
</protein>
<proteinExistence type="predicted"/>
<name>A0A922SFF2_SPOEX</name>
<gene>
    <name evidence="2" type="ORF">HF086_011095</name>
</gene>
<accession>A0A922SFF2</accession>
<organism evidence="2 3">
    <name type="scientific">Spodoptera exigua</name>
    <name type="common">Beet armyworm</name>
    <name type="synonym">Noctua fulgens</name>
    <dbReference type="NCBI Taxonomy" id="7107"/>
    <lineage>
        <taxon>Eukaryota</taxon>
        <taxon>Metazoa</taxon>
        <taxon>Ecdysozoa</taxon>
        <taxon>Arthropoda</taxon>
        <taxon>Hexapoda</taxon>
        <taxon>Insecta</taxon>
        <taxon>Pterygota</taxon>
        <taxon>Neoptera</taxon>
        <taxon>Endopterygota</taxon>
        <taxon>Lepidoptera</taxon>
        <taxon>Glossata</taxon>
        <taxon>Ditrysia</taxon>
        <taxon>Noctuoidea</taxon>
        <taxon>Noctuidae</taxon>
        <taxon>Amphipyrinae</taxon>
        <taxon>Spodoptera</taxon>
    </lineage>
</organism>
<dbReference type="AlphaFoldDB" id="A0A922SFF2"/>
<comment type="caution">
    <text evidence="2">The sequence shown here is derived from an EMBL/GenBank/DDBJ whole genome shotgun (WGS) entry which is preliminary data.</text>
</comment>
<feature type="signal peptide" evidence="1">
    <location>
        <begin position="1"/>
        <end position="15"/>
    </location>
</feature>
<reference evidence="2" key="1">
    <citation type="journal article" date="2021" name="G3 (Bethesda)">
        <title>Genome and transcriptome analysis of the beet armyworm Spodoptera exigua reveals targets for pest control. .</title>
        <authorList>
            <person name="Simon S."/>
            <person name="Breeschoten T."/>
            <person name="Jansen H.J."/>
            <person name="Dirks R.P."/>
            <person name="Schranz M.E."/>
            <person name="Ros V.I.D."/>
        </authorList>
    </citation>
    <scope>NUCLEOTIDE SEQUENCE</scope>
    <source>
        <strain evidence="2">TB_SE_WUR_2020</strain>
    </source>
</reference>
<sequence length="108" mass="12367">MLVLYGFLVFHFVSGFSVMNFTRTNQTRKIFKKPLTCGEDKMEGKAVEEGLALIEDFPWLGILVYPIEGDNPSTTAVILISDDVVLSTALDIDYYSKENFRYVKIRFE</sequence>
<evidence type="ECO:0000313" key="3">
    <source>
        <dbReference type="Proteomes" id="UP000814243"/>
    </source>
</evidence>
<dbReference type="Proteomes" id="UP000814243">
    <property type="component" value="Unassembled WGS sequence"/>
</dbReference>
<keyword evidence="1" id="KW-0732">Signal</keyword>